<accession>A0A1W1XP82</accession>
<dbReference type="InterPro" id="IPR024529">
    <property type="entry name" value="ECF_trnsprt_substrate-spec"/>
</dbReference>
<reference evidence="2 3" key="1">
    <citation type="submission" date="2017-04" db="EMBL/GenBank/DDBJ databases">
        <authorList>
            <person name="Afonso C.L."/>
            <person name="Miller P.J."/>
            <person name="Scott M.A."/>
            <person name="Spackman E."/>
            <person name="Goraichik I."/>
            <person name="Dimitrov K.M."/>
            <person name="Suarez D.L."/>
            <person name="Swayne D.E."/>
        </authorList>
    </citation>
    <scope>NUCLEOTIDE SEQUENCE [LARGE SCALE GENOMIC DNA]</scope>
    <source>
        <strain evidence="2 3">DSM 12555</strain>
    </source>
</reference>
<evidence type="ECO:0008006" key="4">
    <source>
        <dbReference type="Google" id="ProtNLM"/>
    </source>
</evidence>
<dbReference type="EMBL" id="FWXH01000010">
    <property type="protein sequence ID" value="SMC25800.1"/>
    <property type="molecule type" value="Genomic_DNA"/>
</dbReference>
<dbReference type="Proteomes" id="UP000192468">
    <property type="component" value="Unassembled WGS sequence"/>
</dbReference>
<proteinExistence type="predicted"/>
<keyword evidence="1" id="KW-0472">Membrane</keyword>
<dbReference type="Pfam" id="PF12822">
    <property type="entry name" value="ECF_trnsprt"/>
    <property type="match status" value="1"/>
</dbReference>
<feature type="transmembrane region" description="Helical" evidence="1">
    <location>
        <begin position="150"/>
        <end position="171"/>
    </location>
</feature>
<dbReference type="Gene3D" id="1.10.1760.20">
    <property type="match status" value="1"/>
</dbReference>
<feature type="transmembrane region" description="Helical" evidence="1">
    <location>
        <begin position="12"/>
        <end position="28"/>
    </location>
</feature>
<keyword evidence="1" id="KW-1133">Transmembrane helix</keyword>
<keyword evidence="1" id="KW-0812">Transmembrane</keyword>
<gene>
    <name evidence="2" type="ORF">SAMN02745134_02580</name>
</gene>
<name>A0A1W1XP82_9CLOT</name>
<feature type="transmembrane region" description="Helical" evidence="1">
    <location>
        <begin position="80"/>
        <end position="97"/>
    </location>
</feature>
<dbReference type="AlphaFoldDB" id="A0A1W1XP82"/>
<evidence type="ECO:0000313" key="2">
    <source>
        <dbReference type="EMBL" id="SMC25800.1"/>
    </source>
</evidence>
<feature type="transmembrane region" description="Helical" evidence="1">
    <location>
        <begin position="104"/>
        <end position="130"/>
    </location>
</feature>
<dbReference type="STRING" id="1121291.SAMN02745134_02580"/>
<keyword evidence="3" id="KW-1185">Reference proteome</keyword>
<dbReference type="GO" id="GO:0022857">
    <property type="term" value="F:transmembrane transporter activity"/>
    <property type="evidence" value="ECO:0007669"/>
    <property type="project" value="InterPro"/>
</dbReference>
<feature type="transmembrane region" description="Helical" evidence="1">
    <location>
        <begin position="40"/>
        <end position="68"/>
    </location>
</feature>
<organism evidence="2 3">
    <name type="scientific">Clostridium acidisoli DSM 12555</name>
    <dbReference type="NCBI Taxonomy" id="1121291"/>
    <lineage>
        <taxon>Bacteria</taxon>
        <taxon>Bacillati</taxon>
        <taxon>Bacillota</taxon>
        <taxon>Clostridia</taxon>
        <taxon>Eubacteriales</taxon>
        <taxon>Clostridiaceae</taxon>
        <taxon>Clostridium</taxon>
    </lineage>
</organism>
<sequence length="176" mass="19192">MNNNLKNLVRAALFLAIAIIFQFLGKAYPQVSQIFVGPAVNAVLIITASICGLYLGLAVGALTPLLAWTLGQLPAPFGPFIPFIIIGNWLFIILYYNCNKFKKYGAIIGIILGSILKFLFLFLSATKLIVFLKLISNPKIVSKLSVSMGVLQLITALVGGFIALVLLNLLIRRKQI</sequence>
<protein>
    <recommendedName>
        <fullName evidence="4">ECF transporter S component</fullName>
    </recommendedName>
</protein>
<dbReference type="RefSeq" id="WP_084116404.1">
    <property type="nucleotide sequence ID" value="NZ_FWXH01000010.1"/>
</dbReference>
<evidence type="ECO:0000256" key="1">
    <source>
        <dbReference type="SAM" id="Phobius"/>
    </source>
</evidence>
<dbReference type="OrthoDB" id="9809154at2"/>
<evidence type="ECO:0000313" key="3">
    <source>
        <dbReference type="Proteomes" id="UP000192468"/>
    </source>
</evidence>